<dbReference type="PANTHER" id="PTHR12903">
    <property type="entry name" value="MITOCHONDRIAL RIBOSOMAL PROTEIN L24"/>
    <property type="match status" value="1"/>
</dbReference>
<keyword evidence="3 8" id="KW-0694">RNA-binding</keyword>
<dbReference type="GO" id="GO:0003735">
    <property type="term" value="F:structural constituent of ribosome"/>
    <property type="evidence" value="ECO:0007669"/>
    <property type="project" value="InterPro"/>
</dbReference>
<dbReference type="STRING" id="1715285.SOFFGTOCOR_0430"/>
<dbReference type="Gene3D" id="2.30.30.30">
    <property type="match status" value="1"/>
</dbReference>
<dbReference type="PROSITE" id="PS01108">
    <property type="entry name" value="RIBOSOMAL_L24"/>
    <property type="match status" value="1"/>
</dbReference>
<evidence type="ECO:0000313" key="11">
    <source>
        <dbReference type="Proteomes" id="UP000242301"/>
    </source>
</evidence>
<evidence type="ECO:0000256" key="8">
    <source>
        <dbReference type="HAMAP-Rule" id="MF_01326"/>
    </source>
</evidence>
<evidence type="ECO:0000313" key="10">
    <source>
        <dbReference type="EMBL" id="CRK85842.1"/>
    </source>
</evidence>
<keyword evidence="11" id="KW-1185">Reference proteome</keyword>
<dbReference type="InterPro" id="IPR003256">
    <property type="entry name" value="Ribosomal_uL24"/>
</dbReference>
<dbReference type="SUPFAM" id="SSF50104">
    <property type="entry name" value="Translation proteins SH3-like domain"/>
    <property type="match status" value="1"/>
</dbReference>
<comment type="function">
    <text evidence="8">One of two assembly initiator proteins, it binds directly to the 5'-end of the 23S rRNA, where it nucleates assembly of the 50S subunit.</text>
</comment>
<dbReference type="Pfam" id="PF17136">
    <property type="entry name" value="ribosomal_L24"/>
    <property type="match status" value="1"/>
</dbReference>
<dbReference type="InterPro" id="IPR008991">
    <property type="entry name" value="Translation_prot_SH3-like_sf"/>
</dbReference>
<dbReference type="CDD" id="cd06089">
    <property type="entry name" value="KOW_RPL26"/>
    <property type="match status" value="1"/>
</dbReference>
<feature type="domain" description="Large ribosomal subunit protein uL24 C-terminal" evidence="9">
    <location>
        <begin position="38"/>
        <end position="102"/>
    </location>
</feature>
<dbReference type="GO" id="GO:0005840">
    <property type="term" value="C:ribosome"/>
    <property type="evidence" value="ECO:0007669"/>
    <property type="project" value="UniProtKB-KW"/>
</dbReference>
<dbReference type="NCBIfam" id="TIGR01079">
    <property type="entry name" value="rplX_bact"/>
    <property type="match status" value="1"/>
</dbReference>
<comment type="function">
    <text evidence="7 8">One of the proteins that surrounds the polypeptide exit tunnel on the outside of the subunit.</text>
</comment>
<evidence type="ECO:0000256" key="2">
    <source>
        <dbReference type="ARBA" id="ARBA00022730"/>
    </source>
</evidence>
<evidence type="ECO:0000259" key="9">
    <source>
        <dbReference type="Pfam" id="PF17136"/>
    </source>
</evidence>
<protein>
    <recommendedName>
        <fullName evidence="6 8">Large ribosomal subunit protein uL24</fullName>
    </recommendedName>
</protein>
<keyword evidence="2 8" id="KW-0699">rRNA-binding</keyword>
<dbReference type="FunFam" id="2.30.30.30:FF:000004">
    <property type="entry name" value="50S ribosomal protein L24"/>
    <property type="match status" value="1"/>
</dbReference>
<name>A0A0M6W8X3_9GAMM</name>
<proteinExistence type="inferred from homology"/>
<dbReference type="AlphaFoldDB" id="A0A0M6W8X3"/>
<dbReference type="InterPro" id="IPR014722">
    <property type="entry name" value="Rib_uL2_dom2"/>
</dbReference>
<evidence type="ECO:0000256" key="4">
    <source>
        <dbReference type="ARBA" id="ARBA00022980"/>
    </source>
</evidence>
<reference evidence="11" key="1">
    <citation type="submission" date="2015-05" db="EMBL/GenBank/DDBJ databases">
        <authorList>
            <person name="Manzano-Marin A."/>
        </authorList>
    </citation>
    <scope>NUCLEOTIDE SEQUENCE [LARGE SCALE GENOMIC DNA]</scope>
    <source>
        <strain evidence="11">officinalis</strain>
    </source>
</reference>
<evidence type="ECO:0000256" key="1">
    <source>
        <dbReference type="ARBA" id="ARBA00010618"/>
    </source>
</evidence>
<dbReference type="GO" id="GO:0019843">
    <property type="term" value="F:rRNA binding"/>
    <property type="evidence" value="ECO:0007669"/>
    <property type="project" value="UniProtKB-UniRule"/>
</dbReference>
<evidence type="ECO:0000256" key="6">
    <source>
        <dbReference type="ARBA" id="ARBA00035206"/>
    </source>
</evidence>
<keyword evidence="4 8" id="KW-0689">Ribosomal protein</keyword>
<dbReference type="HAMAP" id="MF_01326_B">
    <property type="entry name" value="Ribosomal_uL24_B"/>
    <property type="match status" value="1"/>
</dbReference>
<sequence>MAAKIRRDDEVVILIGKDKGKRGKVIKVFSGKVIVKGLNMIKKHQKPVPALNQTGGIIEKEASIQISNIAIFNTTTGKTDKVGFRFENGKKFRFFKSNNEIIK</sequence>
<dbReference type="GO" id="GO:1990904">
    <property type="term" value="C:ribonucleoprotein complex"/>
    <property type="evidence" value="ECO:0007669"/>
    <property type="project" value="UniProtKB-KW"/>
</dbReference>
<comment type="similarity">
    <text evidence="1 8">Belongs to the universal ribosomal protein uL24 family.</text>
</comment>
<dbReference type="InterPro" id="IPR041988">
    <property type="entry name" value="Ribosomal_uL24_KOW"/>
</dbReference>
<evidence type="ECO:0000256" key="7">
    <source>
        <dbReference type="ARBA" id="ARBA00058688"/>
    </source>
</evidence>
<dbReference type="Proteomes" id="UP000242301">
    <property type="component" value="Unassembled WGS sequence"/>
</dbReference>
<dbReference type="GO" id="GO:0005829">
    <property type="term" value="C:cytosol"/>
    <property type="evidence" value="ECO:0007669"/>
    <property type="project" value="UniProtKB-ARBA"/>
</dbReference>
<dbReference type="EMBL" id="CVRF01000003">
    <property type="protein sequence ID" value="CRK85842.1"/>
    <property type="molecule type" value="Genomic_DNA"/>
</dbReference>
<evidence type="ECO:0000256" key="3">
    <source>
        <dbReference type="ARBA" id="ARBA00022884"/>
    </source>
</evidence>
<organism evidence="10 11">
    <name type="scientific">Candidatus Providencia siddallii</name>
    <dbReference type="NCBI Taxonomy" id="1715285"/>
    <lineage>
        <taxon>Bacteria</taxon>
        <taxon>Pseudomonadati</taxon>
        <taxon>Pseudomonadota</taxon>
        <taxon>Gammaproteobacteria</taxon>
        <taxon>Enterobacterales</taxon>
        <taxon>Morganellaceae</taxon>
        <taxon>Providencia</taxon>
    </lineage>
</organism>
<dbReference type="InterPro" id="IPR057264">
    <property type="entry name" value="Ribosomal_uL24_C"/>
</dbReference>
<dbReference type="GO" id="GO:0006412">
    <property type="term" value="P:translation"/>
    <property type="evidence" value="ECO:0007669"/>
    <property type="project" value="UniProtKB-UniRule"/>
</dbReference>
<accession>A0A0M6W8X3</accession>
<keyword evidence="5 8" id="KW-0687">Ribonucleoprotein</keyword>
<dbReference type="InterPro" id="IPR005825">
    <property type="entry name" value="Ribosomal_uL24_CS"/>
</dbReference>
<comment type="subunit">
    <text evidence="8">Part of the 50S ribosomal subunit.</text>
</comment>
<evidence type="ECO:0000256" key="5">
    <source>
        <dbReference type="ARBA" id="ARBA00023274"/>
    </source>
</evidence>
<gene>
    <name evidence="8 10" type="primary">rplX</name>
    <name evidence="10" type="ORF">SOFFGTOCOR_0430</name>
</gene>